<dbReference type="Pfam" id="PF01926">
    <property type="entry name" value="MMR_HSR1"/>
    <property type="match status" value="1"/>
</dbReference>
<proteinExistence type="predicted"/>
<dbReference type="AlphaFoldDB" id="A0A9Q0TPT5"/>
<protein>
    <submittedName>
        <fullName evidence="2">GTPASE DER</fullName>
    </submittedName>
</protein>
<dbReference type="InterPro" id="IPR027417">
    <property type="entry name" value="P-loop_NTPase"/>
</dbReference>
<dbReference type="SUPFAM" id="SSF52540">
    <property type="entry name" value="P-loop containing nucleoside triphosphate hydrolases"/>
    <property type="match status" value="1"/>
</dbReference>
<dbReference type="PANTHER" id="PTHR43834">
    <property type="entry name" value="GTPASE DER"/>
    <property type="match status" value="1"/>
</dbReference>
<dbReference type="OrthoDB" id="8954335at2759"/>
<reference evidence="2" key="1">
    <citation type="submission" date="2022-11" db="EMBL/GenBank/DDBJ databases">
        <authorList>
            <person name="Hyden B.L."/>
            <person name="Feng K."/>
            <person name="Yates T."/>
            <person name="Jawdy S."/>
            <person name="Smart L.B."/>
            <person name="Muchero W."/>
        </authorList>
    </citation>
    <scope>NUCLEOTIDE SEQUENCE</scope>
    <source>
        <tissue evidence="2">Shoot tip</tissue>
    </source>
</reference>
<dbReference type="PANTHER" id="PTHR43834:SF6">
    <property type="entry name" value="GTPASE DER"/>
    <property type="match status" value="1"/>
</dbReference>
<evidence type="ECO:0000259" key="1">
    <source>
        <dbReference type="Pfam" id="PF01926"/>
    </source>
</evidence>
<dbReference type="Gene3D" id="3.40.50.300">
    <property type="entry name" value="P-loop containing nucleotide triphosphate hydrolases"/>
    <property type="match status" value="2"/>
</dbReference>
<organism evidence="2 3">
    <name type="scientific">Salix viminalis</name>
    <name type="common">Common osier</name>
    <name type="synonym">Basket willow</name>
    <dbReference type="NCBI Taxonomy" id="40686"/>
    <lineage>
        <taxon>Eukaryota</taxon>
        <taxon>Viridiplantae</taxon>
        <taxon>Streptophyta</taxon>
        <taxon>Embryophyta</taxon>
        <taxon>Tracheophyta</taxon>
        <taxon>Spermatophyta</taxon>
        <taxon>Magnoliopsida</taxon>
        <taxon>eudicotyledons</taxon>
        <taxon>Gunneridae</taxon>
        <taxon>Pentapetalae</taxon>
        <taxon>rosids</taxon>
        <taxon>fabids</taxon>
        <taxon>Malpighiales</taxon>
        <taxon>Salicaceae</taxon>
        <taxon>Saliceae</taxon>
        <taxon>Salix</taxon>
    </lineage>
</organism>
<evidence type="ECO:0000313" key="3">
    <source>
        <dbReference type="Proteomes" id="UP001151529"/>
    </source>
</evidence>
<comment type="caution">
    <text evidence="2">The sequence shown here is derived from an EMBL/GenBank/DDBJ whole genome shotgun (WGS) entry which is preliminary data.</text>
</comment>
<dbReference type="Proteomes" id="UP001151529">
    <property type="component" value="Chromosome 1"/>
</dbReference>
<reference evidence="2" key="2">
    <citation type="journal article" date="2023" name="Int. J. Mol. Sci.">
        <title>De Novo Assembly and Annotation of 11 Diverse Shrub Willow (Salix) Genomes Reveals Novel Gene Organization in Sex-Linked Regions.</title>
        <authorList>
            <person name="Hyden B."/>
            <person name="Feng K."/>
            <person name="Yates T.B."/>
            <person name="Jawdy S."/>
            <person name="Cereghino C."/>
            <person name="Smart L.B."/>
            <person name="Muchero W."/>
        </authorList>
    </citation>
    <scope>NUCLEOTIDE SEQUENCE [LARGE SCALE GENOMIC DNA]</scope>
    <source>
        <tissue evidence="2">Shoot tip</tissue>
    </source>
</reference>
<dbReference type="GO" id="GO:0005525">
    <property type="term" value="F:GTP binding"/>
    <property type="evidence" value="ECO:0007669"/>
    <property type="project" value="InterPro"/>
</dbReference>
<dbReference type="InterPro" id="IPR006073">
    <property type="entry name" value="GTP-bd"/>
</dbReference>
<accession>A0A9Q0TPT5</accession>
<name>A0A9Q0TPT5_SALVM</name>
<sequence>MRITPSFKVSFKSLFNNANIIHGNTLIHPDLKCYLLAPRWHFYRGYGSVVQQKMPEFVSGSGEDVSSSDLEQLVFCSDDGGPDKKVKVVHEKPIDFTKIDTNLLPTVIIIGRPNVGKSALYNRLIRRREALVYNTPADHVTRDIREGIAKLVFLIDVRAGLHPLDLDVGKWFRKHAPGIKPIVAMNKSESLCDGVGSISDAADEALMLGFGDPIAISAETGTGYGSSP</sequence>
<evidence type="ECO:0000313" key="2">
    <source>
        <dbReference type="EMBL" id="KAJ6715594.1"/>
    </source>
</evidence>
<dbReference type="EMBL" id="JAPFFL010000007">
    <property type="protein sequence ID" value="KAJ6715594.1"/>
    <property type="molecule type" value="Genomic_DNA"/>
</dbReference>
<keyword evidence="3" id="KW-1185">Reference proteome</keyword>
<feature type="domain" description="G" evidence="1">
    <location>
        <begin position="106"/>
        <end position="156"/>
    </location>
</feature>
<gene>
    <name evidence="2" type="ORF">OIU85_027035</name>
</gene>